<feature type="transmembrane region" description="Helical" evidence="2">
    <location>
        <begin position="100"/>
        <end position="125"/>
    </location>
</feature>
<keyword evidence="4" id="KW-1185">Reference proteome</keyword>
<feature type="transmembrane region" description="Helical" evidence="2">
    <location>
        <begin position="255"/>
        <end position="273"/>
    </location>
</feature>
<dbReference type="EMBL" id="FPBV01000001">
    <property type="protein sequence ID" value="SFU38187.1"/>
    <property type="molecule type" value="Genomic_DNA"/>
</dbReference>
<feature type="transmembrane region" description="Helical" evidence="2">
    <location>
        <begin position="76"/>
        <end position="94"/>
    </location>
</feature>
<dbReference type="SUPFAM" id="SSF103473">
    <property type="entry name" value="MFS general substrate transporter"/>
    <property type="match status" value="1"/>
</dbReference>
<accession>A0A1I7FPP3</accession>
<feature type="transmembrane region" description="Helical" evidence="2">
    <location>
        <begin position="137"/>
        <end position="160"/>
    </location>
</feature>
<feature type="transmembrane region" description="Helical" evidence="2">
    <location>
        <begin position="172"/>
        <end position="195"/>
    </location>
</feature>
<dbReference type="Gene3D" id="1.20.1250.20">
    <property type="entry name" value="MFS general substrate transporter like domains"/>
    <property type="match status" value="1"/>
</dbReference>
<reference evidence="4" key="1">
    <citation type="submission" date="2016-10" db="EMBL/GenBank/DDBJ databases">
        <authorList>
            <person name="Varghese N."/>
        </authorList>
    </citation>
    <scope>NUCLEOTIDE SEQUENCE [LARGE SCALE GENOMIC DNA]</scope>
    <source>
        <strain evidence="4">DSM 17980</strain>
    </source>
</reference>
<feature type="transmembrane region" description="Helical" evidence="2">
    <location>
        <begin position="377"/>
        <end position="396"/>
    </location>
</feature>
<dbReference type="InterPro" id="IPR036259">
    <property type="entry name" value="MFS_trans_sf"/>
</dbReference>
<feature type="transmembrane region" description="Helical" evidence="2">
    <location>
        <begin position="49"/>
        <end position="69"/>
    </location>
</feature>
<dbReference type="AlphaFoldDB" id="A0A1I7FPP3"/>
<organism evidence="3 4">
    <name type="scientific">Alicyclobacillus macrosporangiidus</name>
    <dbReference type="NCBI Taxonomy" id="392015"/>
    <lineage>
        <taxon>Bacteria</taxon>
        <taxon>Bacillati</taxon>
        <taxon>Bacillota</taxon>
        <taxon>Bacilli</taxon>
        <taxon>Bacillales</taxon>
        <taxon>Alicyclobacillaceae</taxon>
        <taxon>Alicyclobacillus</taxon>
    </lineage>
</organism>
<dbReference type="GO" id="GO:0005886">
    <property type="term" value="C:plasma membrane"/>
    <property type="evidence" value="ECO:0007669"/>
    <property type="project" value="UniProtKB-SubCell"/>
</dbReference>
<protein>
    <submittedName>
        <fullName evidence="3">MFS transporter, YQGE family, putative transporter</fullName>
    </submittedName>
</protein>
<dbReference type="Proteomes" id="UP000183508">
    <property type="component" value="Unassembled WGS sequence"/>
</dbReference>
<dbReference type="STRING" id="392015.SAMN05421543_101384"/>
<keyword evidence="2" id="KW-0812">Transmembrane</keyword>
<feature type="transmembrane region" description="Helical" evidence="2">
    <location>
        <begin position="304"/>
        <end position="324"/>
    </location>
</feature>
<gene>
    <name evidence="3" type="ORF">SAMN05421543_101384</name>
</gene>
<feature type="transmembrane region" description="Helical" evidence="2">
    <location>
        <begin position="216"/>
        <end position="243"/>
    </location>
</feature>
<feature type="transmembrane region" description="Helical" evidence="2">
    <location>
        <begin position="354"/>
        <end position="371"/>
    </location>
</feature>
<comment type="subcellular location">
    <subcellularLocation>
        <location evidence="1">Cell membrane</location>
        <topology evidence="1">Multi-pass membrane protein</topology>
    </subcellularLocation>
</comment>
<dbReference type="RefSeq" id="WP_074948974.1">
    <property type="nucleotide sequence ID" value="NZ_FPBV01000001.1"/>
</dbReference>
<keyword evidence="2" id="KW-1133">Transmembrane helix</keyword>
<evidence type="ECO:0000256" key="1">
    <source>
        <dbReference type="ARBA" id="ARBA00004651"/>
    </source>
</evidence>
<feature type="transmembrane region" description="Helical" evidence="2">
    <location>
        <begin position="280"/>
        <end position="298"/>
    </location>
</feature>
<evidence type="ECO:0000256" key="2">
    <source>
        <dbReference type="SAM" id="Phobius"/>
    </source>
</evidence>
<evidence type="ECO:0000313" key="3">
    <source>
        <dbReference type="EMBL" id="SFU38187.1"/>
    </source>
</evidence>
<dbReference type="eggNOG" id="COG0477">
    <property type="taxonomic scope" value="Bacteria"/>
</dbReference>
<dbReference type="PANTHER" id="PTHR23526:SF2">
    <property type="entry name" value="MAJOR FACILITATOR SUPERFAMILY (MFS) PROFILE DOMAIN-CONTAINING PROTEIN"/>
    <property type="match status" value="1"/>
</dbReference>
<dbReference type="InterPro" id="IPR052528">
    <property type="entry name" value="Sugar_transport-like"/>
</dbReference>
<dbReference type="GO" id="GO:0022857">
    <property type="term" value="F:transmembrane transporter activity"/>
    <property type="evidence" value="ECO:0007669"/>
    <property type="project" value="InterPro"/>
</dbReference>
<dbReference type="Pfam" id="PF07690">
    <property type="entry name" value="MFS_1"/>
    <property type="match status" value="1"/>
</dbReference>
<name>A0A1I7FPP3_9BACL</name>
<evidence type="ECO:0000313" key="4">
    <source>
        <dbReference type="Proteomes" id="UP000183508"/>
    </source>
</evidence>
<dbReference type="OrthoDB" id="2086294at2"/>
<feature type="transmembrane region" description="Helical" evidence="2">
    <location>
        <begin position="12"/>
        <end position="37"/>
    </location>
</feature>
<keyword evidence="2" id="KW-0472">Membrane</keyword>
<dbReference type="PANTHER" id="PTHR23526">
    <property type="entry name" value="INTEGRAL MEMBRANE TRANSPORT PROTEIN-RELATED"/>
    <property type="match status" value="1"/>
</dbReference>
<dbReference type="InterPro" id="IPR011701">
    <property type="entry name" value="MFS"/>
</dbReference>
<proteinExistence type="predicted"/>
<sequence length="431" mass="47456">MRPARARLSTQARWLLVISCTFALSVALSNTFVNVYLWKVDHRYGAIGWYNLAIYSLMPVAFVGAGLAAKRLGGVFTLRAGVVMHVLFYLLTLAGEERVARLPVVLGVVMGTAAGFYWFSFNWLSERLTEAGSRERFYGLNGVMGALASIVAPPVAGYLISVEDQLGGLTGYHVIFALSLALFVLATVFSGFLRARFEPGTLRLGRAWAEAMRTRFWRLTLFACTLYGLREGVFLFLIGLLMYLATGSEMRLGEFLLLQGALSSLSFFLVSRWVHPRNRLWVCGIGALCMAGAAMLFLRPLTAGLIVMYGSAIAVCLPMFLVPLQGTVFDGVSRVAREAGTQAEHVILREVFENLGRVAGIAAFIALVSTNPSPRHIGGFACGLGFVQLGTWTLLWRSHRHTPFARRLQPARPAVRDLKGRGWRRVAKTRP</sequence>